<accession>A0AAW1UFH8</accession>
<dbReference type="AlphaFoldDB" id="A0AAW1UFH8"/>
<evidence type="ECO:0000313" key="2">
    <source>
        <dbReference type="Proteomes" id="UP001431783"/>
    </source>
</evidence>
<protein>
    <submittedName>
        <fullName evidence="1">Uncharacterized protein</fullName>
    </submittedName>
</protein>
<comment type="caution">
    <text evidence="1">The sequence shown here is derived from an EMBL/GenBank/DDBJ whole genome shotgun (WGS) entry which is preliminary data.</text>
</comment>
<proteinExistence type="predicted"/>
<sequence length="86" mass="9759">MSSFLRIGLDVWKCVVRNVVGSGCLALHSEYTQPLCHLSGQIRGSYSTNKLSKYNVKAKSQSSHCWFMDPQLFDLLSTSDWMERQG</sequence>
<gene>
    <name evidence="1" type="ORF">WA026_008414</name>
</gene>
<keyword evidence="2" id="KW-1185">Reference proteome</keyword>
<dbReference type="Proteomes" id="UP001431783">
    <property type="component" value="Unassembled WGS sequence"/>
</dbReference>
<name>A0AAW1UFH8_9CUCU</name>
<organism evidence="1 2">
    <name type="scientific">Henosepilachna vigintioctopunctata</name>
    <dbReference type="NCBI Taxonomy" id="420089"/>
    <lineage>
        <taxon>Eukaryota</taxon>
        <taxon>Metazoa</taxon>
        <taxon>Ecdysozoa</taxon>
        <taxon>Arthropoda</taxon>
        <taxon>Hexapoda</taxon>
        <taxon>Insecta</taxon>
        <taxon>Pterygota</taxon>
        <taxon>Neoptera</taxon>
        <taxon>Endopterygota</taxon>
        <taxon>Coleoptera</taxon>
        <taxon>Polyphaga</taxon>
        <taxon>Cucujiformia</taxon>
        <taxon>Coccinelloidea</taxon>
        <taxon>Coccinellidae</taxon>
        <taxon>Epilachninae</taxon>
        <taxon>Epilachnini</taxon>
        <taxon>Henosepilachna</taxon>
    </lineage>
</organism>
<evidence type="ECO:0000313" key="1">
    <source>
        <dbReference type="EMBL" id="KAK9879913.1"/>
    </source>
</evidence>
<dbReference type="EMBL" id="JARQZJ010000063">
    <property type="protein sequence ID" value="KAK9879913.1"/>
    <property type="molecule type" value="Genomic_DNA"/>
</dbReference>
<reference evidence="1 2" key="1">
    <citation type="submission" date="2023-03" db="EMBL/GenBank/DDBJ databases">
        <title>Genome insight into feeding habits of ladybird beetles.</title>
        <authorList>
            <person name="Li H.-S."/>
            <person name="Huang Y.-H."/>
            <person name="Pang H."/>
        </authorList>
    </citation>
    <scope>NUCLEOTIDE SEQUENCE [LARGE SCALE GENOMIC DNA]</scope>
    <source>
        <strain evidence="1">SYSU_2023b</strain>
        <tissue evidence="1">Whole body</tissue>
    </source>
</reference>